<proteinExistence type="predicted"/>
<dbReference type="RefSeq" id="WP_171910350.1">
    <property type="nucleotide sequence ID" value="NZ_FNKP01000003.1"/>
</dbReference>
<gene>
    <name evidence="1" type="ORF">SAMN05443245_6168</name>
</gene>
<dbReference type="Proteomes" id="UP000183487">
    <property type="component" value="Unassembled WGS sequence"/>
</dbReference>
<sequence length="53" mass="6430">MRQAELVTLNMRELDRLKMVQPYSAEHLPLIHPQTQSVYLFIAWMPRRHLTRI</sequence>
<name>A0A1H1JF41_9BURK</name>
<organism evidence="1 2">
    <name type="scientific">Paraburkholderia fungorum</name>
    <dbReference type="NCBI Taxonomy" id="134537"/>
    <lineage>
        <taxon>Bacteria</taxon>
        <taxon>Pseudomonadati</taxon>
        <taxon>Pseudomonadota</taxon>
        <taxon>Betaproteobacteria</taxon>
        <taxon>Burkholderiales</taxon>
        <taxon>Burkholderiaceae</taxon>
        <taxon>Paraburkholderia</taxon>
    </lineage>
</organism>
<evidence type="ECO:0000313" key="1">
    <source>
        <dbReference type="EMBL" id="SDR48246.1"/>
    </source>
</evidence>
<accession>A0A1H1JF41</accession>
<dbReference type="AlphaFoldDB" id="A0A1H1JF41"/>
<dbReference type="EMBL" id="FNKP01000003">
    <property type="protein sequence ID" value="SDR48246.1"/>
    <property type="molecule type" value="Genomic_DNA"/>
</dbReference>
<evidence type="ECO:0000313" key="2">
    <source>
        <dbReference type="Proteomes" id="UP000183487"/>
    </source>
</evidence>
<reference evidence="2" key="1">
    <citation type="submission" date="2016-10" db="EMBL/GenBank/DDBJ databases">
        <authorList>
            <person name="Varghese N."/>
        </authorList>
    </citation>
    <scope>NUCLEOTIDE SEQUENCE [LARGE SCALE GENOMIC DNA]</scope>
    <source>
        <strain evidence="2">GAS106B</strain>
    </source>
</reference>
<protein>
    <submittedName>
        <fullName evidence="1">Uncharacterized protein</fullName>
    </submittedName>
</protein>
<keyword evidence="2" id="KW-1185">Reference proteome</keyword>